<keyword evidence="3" id="KW-1185">Reference proteome</keyword>
<feature type="chain" id="PRO_5045812732" evidence="1">
    <location>
        <begin position="27"/>
        <end position="57"/>
    </location>
</feature>
<evidence type="ECO:0000256" key="1">
    <source>
        <dbReference type="SAM" id="SignalP"/>
    </source>
</evidence>
<dbReference type="EMBL" id="JBIBSM010000011">
    <property type="protein sequence ID" value="MFF8278690.1"/>
    <property type="molecule type" value="Genomic_DNA"/>
</dbReference>
<comment type="caution">
    <text evidence="2">The sequence shown here is derived from an EMBL/GenBank/DDBJ whole genome shotgun (WGS) entry which is preliminary data.</text>
</comment>
<sequence length="57" mass="5812">MRRIALSAASALVLSALLGCFTASHATQASATVQQHALATEAPAGIVVEPRDNHGND</sequence>
<accession>A0ABW6YFR5</accession>
<feature type="signal peptide" evidence="1">
    <location>
        <begin position="1"/>
        <end position="26"/>
    </location>
</feature>
<reference evidence="2 3" key="1">
    <citation type="submission" date="2024-10" db="EMBL/GenBank/DDBJ databases">
        <title>The Natural Products Discovery Center: Release of the First 8490 Sequenced Strains for Exploring Actinobacteria Biosynthetic Diversity.</title>
        <authorList>
            <person name="Kalkreuter E."/>
            <person name="Kautsar S.A."/>
            <person name="Yang D."/>
            <person name="Bader C.D."/>
            <person name="Teijaro C.N."/>
            <person name="Fluegel L."/>
            <person name="Davis C.M."/>
            <person name="Simpson J.R."/>
            <person name="Lauterbach L."/>
            <person name="Steele A.D."/>
            <person name="Gui C."/>
            <person name="Meng S."/>
            <person name="Li G."/>
            <person name="Viehrig K."/>
            <person name="Ye F."/>
            <person name="Su P."/>
            <person name="Kiefer A.F."/>
            <person name="Nichols A."/>
            <person name="Cepeda A.J."/>
            <person name="Yan W."/>
            <person name="Fan B."/>
            <person name="Jiang Y."/>
            <person name="Adhikari A."/>
            <person name="Zheng C.-J."/>
            <person name="Schuster L."/>
            <person name="Cowan T.M."/>
            <person name="Smanski M.J."/>
            <person name="Chevrette M.G."/>
            <person name="De Carvalho L.P.S."/>
            <person name="Shen B."/>
        </authorList>
    </citation>
    <scope>NUCLEOTIDE SEQUENCE [LARGE SCALE GENOMIC DNA]</scope>
    <source>
        <strain evidence="2 3">NPDC015755</strain>
    </source>
</reference>
<keyword evidence="1" id="KW-0732">Signal</keyword>
<organism evidence="2 3">
    <name type="scientific">Streptomyces lateritius</name>
    <dbReference type="NCBI Taxonomy" id="67313"/>
    <lineage>
        <taxon>Bacteria</taxon>
        <taxon>Bacillati</taxon>
        <taxon>Actinomycetota</taxon>
        <taxon>Actinomycetes</taxon>
        <taxon>Kitasatosporales</taxon>
        <taxon>Streptomycetaceae</taxon>
        <taxon>Streptomyces</taxon>
    </lineage>
</organism>
<dbReference type="Proteomes" id="UP001603013">
    <property type="component" value="Unassembled WGS sequence"/>
</dbReference>
<dbReference type="RefSeq" id="WP_391935791.1">
    <property type="nucleotide sequence ID" value="NZ_JBIBSM010000011.1"/>
</dbReference>
<name>A0ABW6YFR5_9ACTN</name>
<evidence type="ECO:0000313" key="3">
    <source>
        <dbReference type="Proteomes" id="UP001603013"/>
    </source>
</evidence>
<protein>
    <submittedName>
        <fullName evidence="2">Uncharacterized protein</fullName>
    </submittedName>
</protein>
<evidence type="ECO:0000313" key="2">
    <source>
        <dbReference type="EMBL" id="MFF8278690.1"/>
    </source>
</evidence>
<proteinExistence type="predicted"/>
<gene>
    <name evidence="2" type="ORF">ACF05T_21650</name>
</gene>
<dbReference type="PROSITE" id="PS51257">
    <property type="entry name" value="PROKAR_LIPOPROTEIN"/>
    <property type="match status" value="1"/>
</dbReference>